<evidence type="ECO:0000313" key="9">
    <source>
        <dbReference type="EMBL" id="SVC53517.1"/>
    </source>
</evidence>
<keyword evidence="4" id="KW-0999">Mitochondrion inner membrane</keyword>
<keyword evidence="8" id="KW-0472">Membrane</keyword>
<sequence>VDVRIYKPSKAATQSGVANSRRWVMEFESQAGRSIDRLMGWTSSKDTTQQVCLTFSNCEQAIAFANSNGMTYRVDEPKFRRPKRKAYADNFRYDKIV</sequence>
<keyword evidence="2" id="KW-0813">Transport</keyword>
<accession>A0A382N086</accession>
<name>A0A382N086_9ZZZZ</name>
<evidence type="ECO:0000256" key="5">
    <source>
        <dbReference type="ARBA" id="ARBA00022946"/>
    </source>
</evidence>
<evidence type="ECO:0000256" key="1">
    <source>
        <dbReference type="ARBA" id="ARBA00004273"/>
    </source>
</evidence>
<dbReference type="Gene3D" id="3.30.160.190">
    <property type="entry name" value="atu1810 like domain"/>
    <property type="match status" value="1"/>
</dbReference>
<evidence type="ECO:0000256" key="6">
    <source>
        <dbReference type="ARBA" id="ARBA00022982"/>
    </source>
</evidence>
<dbReference type="Pfam" id="PF04800">
    <property type="entry name" value="NDUS4"/>
    <property type="match status" value="1"/>
</dbReference>
<protein>
    <recommendedName>
        <fullName evidence="10">ETC complex I subunit</fullName>
    </recommendedName>
</protein>
<dbReference type="PANTHER" id="PTHR12219:SF8">
    <property type="entry name" value="NADH DEHYDROGENASE [UBIQUINONE] IRON-SULFUR PROTEIN 4, MITOCHONDRIAL"/>
    <property type="match status" value="1"/>
</dbReference>
<comment type="subcellular location">
    <subcellularLocation>
        <location evidence="1">Mitochondrion inner membrane</location>
    </subcellularLocation>
</comment>
<proteinExistence type="predicted"/>
<keyword evidence="6" id="KW-0249">Electron transport</keyword>
<evidence type="ECO:0008006" key="10">
    <source>
        <dbReference type="Google" id="ProtNLM"/>
    </source>
</evidence>
<dbReference type="PANTHER" id="PTHR12219">
    <property type="entry name" value="NADH-UBIQUINONE OXIDOREDUCTASE"/>
    <property type="match status" value="1"/>
</dbReference>
<evidence type="ECO:0000256" key="8">
    <source>
        <dbReference type="ARBA" id="ARBA00023136"/>
    </source>
</evidence>
<reference evidence="9" key="1">
    <citation type="submission" date="2018-05" db="EMBL/GenBank/DDBJ databases">
        <authorList>
            <person name="Lanie J.A."/>
            <person name="Ng W.-L."/>
            <person name="Kazmierczak K.M."/>
            <person name="Andrzejewski T.M."/>
            <person name="Davidsen T.M."/>
            <person name="Wayne K.J."/>
            <person name="Tettelin H."/>
            <person name="Glass J.I."/>
            <person name="Rusch D."/>
            <person name="Podicherti R."/>
            <person name="Tsui H.-C.T."/>
            <person name="Winkler M.E."/>
        </authorList>
    </citation>
    <scope>NUCLEOTIDE SEQUENCE</scope>
</reference>
<evidence type="ECO:0000256" key="4">
    <source>
        <dbReference type="ARBA" id="ARBA00022792"/>
    </source>
</evidence>
<keyword evidence="7" id="KW-0496">Mitochondrion</keyword>
<keyword evidence="3" id="KW-0679">Respiratory chain</keyword>
<evidence type="ECO:0000256" key="7">
    <source>
        <dbReference type="ARBA" id="ARBA00023128"/>
    </source>
</evidence>
<dbReference type="GO" id="GO:0005743">
    <property type="term" value="C:mitochondrial inner membrane"/>
    <property type="evidence" value="ECO:0007669"/>
    <property type="project" value="UniProtKB-SubCell"/>
</dbReference>
<organism evidence="9">
    <name type="scientific">marine metagenome</name>
    <dbReference type="NCBI Taxonomy" id="408172"/>
    <lineage>
        <taxon>unclassified sequences</taxon>
        <taxon>metagenomes</taxon>
        <taxon>ecological metagenomes</taxon>
    </lineage>
</organism>
<feature type="non-terminal residue" evidence="9">
    <location>
        <position position="1"/>
    </location>
</feature>
<keyword evidence="5" id="KW-0809">Transit peptide</keyword>
<evidence type="ECO:0000256" key="3">
    <source>
        <dbReference type="ARBA" id="ARBA00022660"/>
    </source>
</evidence>
<dbReference type="InterPro" id="IPR038532">
    <property type="entry name" value="NDUFS4-like_sf"/>
</dbReference>
<gene>
    <name evidence="9" type="ORF">METZ01_LOCUS306371</name>
</gene>
<evidence type="ECO:0000256" key="2">
    <source>
        <dbReference type="ARBA" id="ARBA00022448"/>
    </source>
</evidence>
<dbReference type="EMBL" id="UINC01096542">
    <property type="protein sequence ID" value="SVC53517.1"/>
    <property type="molecule type" value="Genomic_DNA"/>
</dbReference>
<dbReference type="InterPro" id="IPR006885">
    <property type="entry name" value="NADH_UbQ_FeS_4_mit-like"/>
</dbReference>
<dbReference type="AlphaFoldDB" id="A0A382N086"/>
<dbReference type="GO" id="GO:0022900">
    <property type="term" value="P:electron transport chain"/>
    <property type="evidence" value="ECO:0007669"/>
    <property type="project" value="InterPro"/>
</dbReference>